<dbReference type="InterPro" id="IPR020845">
    <property type="entry name" value="AMP-binding_CS"/>
</dbReference>
<gene>
    <name evidence="3" type="primary">fadD_3</name>
    <name evidence="3" type="ORF">GALL_214170</name>
</gene>
<evidence type="ECO:0000259" key="2">
    <source>
        <dbReference type="Pfam" id="PF13193"/>
    </source>
</evidence>
<comment type="caution">
    <text evidence="3">The sequence shown here is derived from an EMBL/GenBank/DDBJ whole genome shotgun (WGS) entry which is preliminary data.</text>
</comment>
<organism evidence="3">
    <name type="scientific">mine drainage metagenome</name>
    <dbReference type="NCBI Taxonomy" id="410659"/>
    <lineage>
        <taxon>unclassified sequences</taxon>
        <taxon>metagenomes</taxon>
        <taxon>ecological metagenomes</taxon>
    </lineage>
</organism>
<accession>A0A1J5RXB3</accession>
<dbReference type="AlphaFoldDB" id="A0A1J5RXB3"/>
<evidence type="ECO:0000313" key="3">
    <source>
        <dbReference type="EMBL" id="OIQ96591.1"/>
    </source>
</evidence>
<dbReference type="Gene3D" id="3.30.300.30">
    <property type="match status" value="1"/>
</dbReference>
<reference evidence="3" key="1">
    <citation type="submission" date="2016-10" db="EMBL/GenBank/DDBJ databases">
        <title>Sequence of Gallionella enrichment culture.</title>
        <authorList>
            <person name="Poehlein A."/>
            <person name="Muehling M."/>
            <person name="Daniel R."/>
        </authorList>
    </citation>
    <scope>NUCLEOTIDE SEQUENCE</scope>
</reference>
<feature type="domain" description="AMP-dependent synthetase/ligase" evidence="1">
    <location>
        <begin position="20"/>
        <end position="409"/>
    </location>
</feature>
<keyword evidence="3" id="KW-0436">Ligase</keyword>
<dbReference type="EC" id="6.2.1.3" evidence="3"/>
<dbReference type="InterPro" id="IPR025110">
    <property type="entry name" value="AMP-bd_C"/>
</dbReference>
<proteinExistence type="predicted"/>
<dbReference type="CDD" id="cd05936">
    <property type="entry name" value="FC-FACS_FadD_like"/>
    <property type="match status" value="1"/>
</dbReference>
<dbReference type="SUPFAM" id="SSF56801">
    <property type="entry name" value="Acetyl-CoA synthetase-like"/>
    <property type="match status" value="1"/>
</dbReference>
<feature type="domain" description="AMP-binding enzyme C-terminal" evidence="2">
    <location>
        <begin position="460"/>
        <end position="534"/>
    </location>
</feature>
<dbReference type="PANTHER" id="PTHR43767:SF12">
    <property type="entry name" value="AMP-DEPENDENT SYNTHETASE AND LIGASE"/>
    <property type="match status" value="1"/>
</dbReference>
<protein>
    <submittedName>
        <fullName evidence="3">Long-chain-fatty-acid--CoA ligase</fullName>
        <ecNumber evidence="3">6.2.1.3</ecNumber>
    </submittedName>
</protein>
<dbReference type="Pfam" id="PF13193">
    <property type="entry name" value="AMP-binding_C"/>
    <property type="match status" value="1"/>
</dbReference>
<dbReference type="InterPro" id="IPR050237">
    <property type="entry name" value="ATP-dep_AMP-bd_enzyme"/>
</dbReference>
<evidence type="ECO:0000259" key="1">
    <source>
        <dbReference type="Pfam" id="PF00501"/>
    </source>
</evidence>
<dbReference type="GO" id="GO:0004467">
    <property type="term" value="F:long-chain fatty acid-CoA ligase activity"/>
    <property type="evidence" value="ECO:0007669"/>
    <property type="project" value="UniProtKB-EC"/>
</dbReference>
<dbReference type="Gene3D" id="3.40.50.12780">
    <property type="entry name" value="N-terminal domain of ligase-like"/>
    <property type="match status" value="1"/>
</dbReference>
<dbReference type="InterPro" id="IPR042099">
    <property type="entry name" value="ANL_N_sf"/>
</dbReference>
<dbReference type="PANTHER" id="PTHR43767">
    <property type="entry name" value="LONG-CHAIN-FATTY-ACID--COA LIGASE"/>
    <property type="match status" value="1"/>
</dbReference>
<sequence length="556" mass="60601">MPVAIDRTTPIPLVPAPSILEESARRFADRPALDFLGRKTSYGELARLVDRAARGFQQLGVKKGTRVGLCLPNCPYYVISYFAVLKAGGIVVNFNPLYVERELKHQIEDSGTRIMVTLDIRQIYPKVAAMLEAANCLERIVVCSMSGSLTAVKSVMFNVFKRSEVVAIPDDLHHVRFERLLASQGEVRPVEIVPEQDVAVLQYTGGTTGVPKGAMLTHANITANTAQLCRWVPEISLGQERMLLVLPLFHVFAMTVGMNFGLAVGAELFLLPRFELEQVLKTITRKRPTLFPGVPTIYTALNGAAEQGAWDLSSIKVCISGGAPLPVEVRARFEQLTGCHLVEGYGLTESAPVATCNPLGGAVKAGSVGIPMPGTSIEVRSPLDPAIRMEQGEKGEICIRGPQVMAGYWNRPEDTAAVMFDGALRTGDIGYIDEDGYIFLVDRIKDVIISGGYNIYPRVIEEALYQHPDVAEVVVIGVADPYRGQAPKAFVRLKDGHAATPEQLKDFLSGYLSRIEMPKQIELRAELPKTMVGKLSKKELQAEEAAQAAPVPAHTA</sequence>
<dbReference type="Pfam" id="PF00501">
    <property type="entry name" value="AMP-binding"/>
    <property type="match status" value="1"/>
</dbReference>
<dbReference type="InterPro" id="IPR000873">
    <property type="entry name" value="AMP-dep_synth/lig_dom"/>
</dbReference>
<dbReference type="InterPro" id="IPR045851">
    <property type="entry name" value="AMP-bd_C_sf"/>
</dbReference>
<dbReference type="PROSITE" id="PS00455">
    <property type="entry name" value="AMP_BINDING"/>
    <property type="match status" value="1"/>
</dbReference>
<name>A0A1J5RXB3_9ZZZZ</name>
<dbReference type="EMBL" id="MLJW01000146">
    <property type="protein sequence ID" value="OIQ96591.1"/>
    <property type="molecule type" value="Genomic_DNA"/>
</dbReference>